<protein>
    <submittedName>
        <fullName evidence="7">Transcriptional regulator, GntR family</fullName>
    </submittedName>
</protein>
<dbReference type="InterPro" id="IPR004839">
    <property type="entry name" value="Aminotransferase_I/II_large"/>
</dbReference>
<dbReference type="GO" id="GO:0003700">
    <property type="term" value="F:DNA-binding transcription factor activity"/>
    <property type="evidence" value="ECO:0007669"/>
    <property type="project" value="InterPro"/>
</dbReference>
<dbReference type="InterPro" id="IPR051446">
    <property type="entry name" value="HTH_trans_reg/aminotransferase"/>
</dbReference>
<dbReference type="RefSeq" id="WP_036005472.1">
    <property type="nucleotide sequence ID" value="NZ_CP012746.1"/>
</dbReference>
<dbReference type="SUPFAM" id="SSF53383">
    <property type="entry name" value="PLP-dependent transferases"/>
    <property type="match status" value="1"/>
</dbReference>
<gene>
    <name evidence="7" type="ORF">K788_0004556</name>
</gene>
<dbReference type="PROSITE" id="PS50949">
    <property type="entry name" value="HTH_GNTR"/>
    <property type="match status" value="1"/>
</dbReference>
<dbReference type="Gene3D" id="3.40.640.10">
    <property type="entry name" value="Type I PLP-dependent aspartate aminotransferase-like (Major domain)"/>
    <property type="match status" value="1"/>
</dbReference>
<comment type="similarity">
    <text evidence="1">In the C-terminal section; belongs to the class-I pyridoxal-phosphate-dependent aminotransferase family.</text>
</comment>
<dbReference type="EMBL" id="CP012746">
    <property type="protein sequence ID" value="ALL65307.1"/>
    <property type="molecule type" value="Genomic_DNA"/>
</dbReference>
<dbReference type="CDD" id="cd07377">
    <property type="entry name" value="WHTH_GntR"/>
    <property type="match status" value="1"/>
</dbReference>
<dbReference type="InterPro" id="IPR015424">
    <property type="entry name" value="PyrdxlP-dep_Trfase"/>
</dbReference>
<dbReference type="CDD" id="cd00609">
    <property type="entry name" value="AAT_like"/>
    <property type="match status" value="1"/>
</dbReference>
<keyword evidence="4" id="KW-0238">DNA-binding</keyword>
<dbReference type="Proteomes" id="UP000019146">
    <property type="component" value="Chromosome 1"/>
</dbReference>
<dbReference type="GeneID" id="69969376"/>
<reference evidence="7 8" key="1">
    <citation type="journal article" date="2014" name="Genome Announc.">
        <title>Draft Genome Sequence of the Haloacid-Degrading Burkholderia caribensis Strain MBA4.</title>
        <authorList>
            <person name="Pan Y."/>
            <person name="Kong K.F."/>
            <person name="Tsang J.S."/>
        </authorList>
    </citation>
    <scope>NUCLEOTIDE SEQUENCE [LARGE SCALE GENOMIC DNA]</scope>
    <source>
        <strain evidence="7 8">MBA4</strain>
    </source>
</reference>
<dbReference type="InterPro" id="IPR036388">
    <property type="entry name" value="WH-like_DNA-bd_sf"/>
</dbReference>
<accession>A0A0P0RAQ6</accession>
<dbReference type="SUPFAM" id="SSF46785">
    <property type="entry name" value="Winged helix' DNA-binding domain"/>
    <property type="match status" value="1"/>
</dbReference>
<dbReference type="InterPro" id="IPR036390">
    <property type="entry name" value="WH_DNA-bd_sf"/>
</dbReference>
<dbReference type="InterPro" id="IPR000524">
    <property type="entry name" value="Tscrpt_reg_HTH_GntR"/>
</dbReference>
<evidence type="ECO:0000313" key="8">
    <source>
        <dbReference type="Proteomes" id="UP000019146"/>
    </source>
</evidence>
<dbReference type="Pfam" id="PF00392">
    <property type="entry name" value="GntR"/>
    <property type="match status" value="1"/>
</dbReference>
<name>A0A0P0RAQ6_9BURK</name>
<dbReference type="PANTHER" id="PTHR46577:SF2">
    <property type="entry name" value="TRANSCRIPTIONAL REGULATORY PROTEIN"/>
    <property type="match status" value="1"/>
</dbReference>
<keyword evidence="3" id="KW-0805">Transcription regulation</keyword>
<proteinExistence type="inferred from homology"/>
<evidence type="ECO:0000313" key="7">
    <source>
        <dbReference type="EMBL" id="ALL65307.1"/>
    </source>
</evidence>
<keyword evidence="2" id="KW-0663">Pyridoxal phosphate</keyword>
<evidence type="ECO:0000256" key="5">
    <source>
        <dbReference type="ARBA" id="ARBA00023163"/>
    </source>
</evidence>
<dbReference type="InterPro" id="IPR015421">
    <property type="entry name" value="PyrdxlP-dep_Trfase_major"/>
</dbReference>
<dbReference type="Pfam" id="PF00155">
    <property type="entry name" value="Aminotran_1_2"/>
    <property type="match status" value="1"/>
</dbReference>
<evidence type="ECO:0000256" key="1">
    <source>
        <dbReference type="ARBA" id="ARBA00005384"/>
    </source>
</evidence>
<dbReference type="PANTHER" id="PTHR46577">
    <property type="entry name" value="HTH-TYPE TRANSCRIPTIONAL REGULATORY PROTEIN GABR"/>
    <property type="match status" value="1"/>
</dbReference>
<sequence length="468" mass="51804">MKITLDVATATPLTEQIVGQVEALILSRELRVGMRLPSIRKFAAEHNISRFPVIEAYDRLATRGLLQPKHGSGYYVAEQFEKAPRATRGLDAIRATPESDQILRQFERPDEVLNLSIGFIPEAWRDVEGIAQAIRQASRTDARSLIDYAIPQGDPVLRLQIEQRLAFVGVAAEPQNIMVTNSASEALDLVVRMLLKPGDTVFVEDPGYFNLFGLLKLQGIELVGVPRLSSGPDVEAVEALLKEHRPKLFFINTVFHNPTGTNVAPHVGFRLLQLAQEHDFMIVEDDVYADFQAIPTQRLASLDRLTRVVYIGGFSKSLSSSLRLGYIAAEAGLVKHFVEVKALTSLGGTRFSERVVAALLERGTYRKHLERLRRRVNGAISTAVELLNGIGWQVFDEPCGGTLVWARVPGVPNSDVFVAEAARAGITVQPGSYYRPHGEVTPWVRFNTAYLDNERALGFLRRAAAMGD</sequence>
<organism evidence="7 8">
    <name type="scientific">Paraburkholderia caribensis MBA4</name>
    <dbReference type="NCBI Taxonomy" id="1323664"/>
    <lineage>
        <taxon>Bacteria</taxon>
        <taxon>Pseudomonadati</taxon>
        <taxon>Pseudomonadota</taxon>
        <taxon>Betaproteobacteria</taxon>
        <taxon>Burkholderiales</taxon>
        <taxon>Burkholderiaceae</taxon>
        <taxon>Paraburkholderia</taxon>
    </lineage>
</organism>
<dbReference type="AlphaFoldDB" id="A0A0P0RAQ6"/>
<dbReference type="SMART" id="SM00345">
    <property type="entry name" value="HTH_GNTR"/>
    <property type="match status" value="1"/>
</dbReference>
<evidence type="ECO:0000259" key="6">
    <source>
        <dbReference type="PROSITE" id="PS50949"/>
    </source>
</evidence>
<keyword evidence="5" id="KW-0804">Transcription</keyword>
<dbReference type="KEGG" id="bcai:K788_0004556"/>
<evidence type="ECO:0000256" key="3">
    <source>
        <dbReference type="ARBA" id="ARBA00023015"/>
    </source>
</evidence>
<feature type="domain" description="HTH gntR-type" evidence="6">
    <location>
        <begin position="11"/>
        <end position="79"/>
    </location>
</feature>
<evidence type="ECO:0000256" key="4">
    <source>
        <dbReference type="ARBA" id="ARBA00023125"/>
    </source>
</evidence>
<dbReference type="Gene3D" id="1.10.10.10">
    <property type="entry name" value="Winged helix-like DNA-binding domain superfamily/Winged helix DNA-binding domain"/>
    <property type="match status" value="1"/>
</dbReference>
<dbReference type="GO" id="GO:0003677">
    <property type="term" value="F:DNA binding"/>
    <property type="evidence" value="ECO:0007669"/>
    <property type="project" value="UniProtKB-KW"/>
</dbReference>
<evidence type="ECO:0000256" key="2">
    <source>
        <dbReference type="ARBA" id="ARBA00022898"/>
    </source>
</evidence>
<dbReference type="GO" id="GO:0030170">
    <property type="term" value="F:pyridoxal phosphate binding"/>
    <property type="evidence" value="ECO:0007669"/>
    <property type="project" value="InterPro"/>
</dbReference>